<dbReference type="InterPro" id="IPR005064">
    <property type="entry name" value="BUG"/>
</dbReference>
<dbReference type="InterPro" id="IPR042100">
    <property type="entry name" value="Bug_dom1"/>
</dbReference>
<dbReference type="Proteomes" id="UP000092213">
    <property type="component" value="Chromosome"/>
</dbReference>
<accession>A0A193FUV3</accession>
<reference evidence="2 3" key="1">
    <citation type="submission" date="2016-06" db="EMBL/GenBank/DDBJ databases">
        <title>Complete genome sequences of Bordetella bronchialis and Bordetella flabilis.</title>
        <authorList>
            <person name="LiPuma J.J."/>
            <person name="Spilker T."/>
        </authorList>
    </citation>
    <scope>NUCLEOTIDE SEQUENCE [LARGE SCALE GENOMIC DNA]</scope>
    <source>
        <strain evidence="2 3">AU17976</strain>
    </source>
</reference>
<dbReference type="RefSeq" id="WP_066668574.1">
    <property type="nucleotide sequence ID" value="NZ_CP016171.1"/>
</dbReference>
<name>A0A193FUV3_9BORD</name>
<evidence type="ECO:0000313" key="3">
    <source>
        <dbReference type="Proteomes" id="UP000092213"/>
    </source>
</evidence>
<dbReference type="CDD" id="cd07012">
    <property type="entry name" value="PBP2_Bug_TTT"/>
    <property type="match status" value="1"/>
</dbReference>
<organism evidence="2 3">
    <name type="scientific">Bordetella bronchialis</name>
    <dbReference type="NCBI Taxonomy" id="463025"/>
    <lineage>
        <taxon>Bacteria</taxon>
        <taxon>Pseudomonadati</taxon>
        <taxon>Pseudomonadota</taxon>
        <taxon>Betaproteobacteria</taxon>
        <taxon>Burkholderiales</taxon>
        <taxon>Alcaligenaceae</taxon>
        <taxon>Bordetella</taxon>
    </lineage>
</organism>
<gene>
    <name evidence="2" type="ORF">BAU08_06070</name>
</gene>
<dbReference type="STRING" id="463025.BAU08_06070"/>
<dbReference type="EMBL" id="CP016171">
    <property type="protein sequence ID" value="ANN70956.1"/>
    <property type="molecule type" value="Genomic_DNA"/>
</dbReference>
<dbReference type="PIRSF" id="PIRSF017082">
    <property type="entry name" value="YflP"/>
    <property type="match status" value="1"/>
</dbReference>
<protein>
    <recommendedName>
        <fullName evidence="4">ABC transporter substrate-binding protein</fullName>
    </recommendedName>
</protein>
<evidence type="ECO:0000313" key="2">
    <source>
        <dbReference type="EMBL" id="ANN70956.1"/>
    </source>
</evidence>
<evidence type="ECO:0000256" key="1">
    <source>
        <dbReference type="ARBA" id="ARBA00006987"/>
    </source>
</evidence>
<dbReference type="SUPFAM" id="SSF53850">
    <property type="entry name" value="Periplasmic binding protein-like II"/>
    <property type="match status" value="1"/>
</dbReference>
<dbReference type="PANTHER" id="PTHR42928:SF5">
    <property type="entry name" value="BLR1237 PROTEIN"/>
    <property type="match status" value="1"/>
</dbReference>
<dbReference type="Gene3D" id="3.40.190.10">
    <property type="entry name" value="Periplasmic binding protein-like II"/>
    <property type="match status" value="1"/>
</dbReference>
<proteinExistence type="inferred from homology"/>
<dbReference type="Gene3D" id="3.40.190.150">
    <property type="entry name" value="Bordetella uptake gene, domain 1"/>
    <property type="match status" value="1"/>
</dbReference>
<dbReference type="AlphaFoldDB" id="A0A193FUV3"/>
<evidence type="ECO:0008006" key="4">
    <source>
        <dbReference type="Google" id="ProtNLM"/>
    </source>
</evidence>
<sequence length="328" mass="34298">MISRRGILKLAYGSVLVAGASAGRVQASSAPVSIIIPGPPGGGADAIARIVAEKLGPKIGETIIVEARPGAGGLIASNYVKRQAPDGKVLYLSSSMLVTAPAVYPDVQKLDPVADFTPLARLSVNTYLFLAGKQLPVSNVGEFIEYCRANPKKVRIGTVGQGSSSHLAAAYLAKAANLDVIIVHYKGSAPANQDLMGGFIDAKFENLAGTRATLESGKVKILGVSNAERSPLFPDVPTVKESVPGMVVDDFFVIVAPKGMETARAQALGKHLGEVVRMPDVEAKLREQLGAISAPLDPVATAAYMRDSFDRTKKWAAELLGPADLANS</sequence>
<dbReference type="Pfam" id="PF03401">
    <property type="entry name" value="TctC"/>
    <property type="match status" value="1"/>
</dbReference>
<comment type="similarity">
    <text evidence="1">Belongs to the UPF0065 (bug) family.</text>
</comment>
<dbReference type="PANTHER" id="PTHR42928">
    <property type="entry name" value="TRICARBOXYLATE-BINDING PROTEIN"/>
    <property type="match status" value="1"/>
</dbReference>